<gene>
    <name evidence="1" type="ORF">CPAV1605_1133</name>
</gene>
<name>A0A5E8CM53_9ZZZZ</name>
<organism evidence="1">
    <name type="scientific">seawater metagenome</name>
    <dbReference type="NCBI Taxonomy" id="1561972"/>
    <lineage>
        <taxon>unclassified sequences</taxon>
        <taxon>metagenomes</taxon>
        <taxon>ecological metagenomes</taxon>
    </lineage>
</organism>
<sequence length="165" mass="19470">MEKLVNKKEYEILDLGNRNGPTDYIDYLSWEEVTQPIMVGRDLFNRAFVVVKMMINDKYPIMQTFFQRYTNGNLWMGCGHAKAKLIDTGGGMNNIQIKLIADIISGKEVELKDDHKLEYSLKEGDKVKLYYDIKKYNAANIIKKYWKECRYNPEYKICRKITNNF</sequence>
<proteinExistence type="predicted"/>
<dbReference type="EMBL" id="CABVLZ010000004">
    <property type="protein sequence ID" value="VVU95382.1"/>
    <property type="molecule type" value="Genomic_DNA"/>
</dbReference>
<evidence type="ECO:0000313" key="1">
    <source>
        <dbReference type="EMBL" id="VVU95382.1"/>
    </source>
</evidence>
<dbReference type="AlphaFoldDB" id="A0A5E8CM53"/>
<accession>A0A5E8CM53</accession>
<protein>
    <submittedName>
        <fullName evidence="1">Uncharacterized protein</fullName>
    </submittedName>
</protein>
<reference evidence="1" key="1">
    <citation type="submission" date="2019-09" db="EMBL/GenBank/DDBJ databases">
        <authorList>
            <person name="Needham M D."/>
        </authorList>
    </citation>
    <scope>NUCLEOTIDE SEQUENCE</scope>
</reference>